<dbReference type="InterPro" id="IPR002347">
    <property type="entry name" value="SDR_fam"/>
</dbReference>
<evidence type="ECO:0000256" key="2">
    <source>
        <dbReference type="ARBA" id="ARBA00023002"/>
    </source>
</evidence>
<evidence type="ECO:0000313" key="4">
    <source>
        <dbReference type="Proteomes" id="UP001201985"/>
    </source>
</evidence>
<evidence type="ECO:0000313" key="3">
    <source>
        <dbReference type="EMBL" id="MCI0752761.1"/>
    </source>
</evidence>
<gene>
    <name evidence="3" type="ORF">MON41_03150</name>
</gene>
<protein>
    <submittedName>
        <fullName evidence="3">SDR family oxidoreductase</fullName>
    </submittedName>
</protein>
<keyword evidence="4" id="KW-1185">Reference proteome</keyword>
<comment type="similarity">
    <text evidence="1">Belongs to the short-chain dehydrogenases/reductases (SDR) family.</text>
</comment>
<keyword evidence="2" id="KW-0560">Oxidoreductase</keyword>
<organism evidence="3 4">
    <name type="scientific">Teichococcus vastitatis</name>
    <dbReference type="NCBI Taxonomy" id="2307076"/>
    <lineage>
        <taxon>Bacteria</taxon>
        <taxon>Pseudomonadati</taxon>
        <taxon>Pseudomonadota</taxon>
        <taxon>Alphaproteobacteria</taxon>
        <taxon>Acetobacterales</taxon>
        <taxon>Roseomonadaceae</taxon>
        <taxon>Roseomonas</taxon>
    </lineage>
</organism>
<dbReference type="Pfam" id="PF13561">
    <property type="entry name" value="adh_short_C2"/>
    <property type="match status" value="1"/>
</dbReference>
<evidence type="ECO:0000256" key="1">
    <source>
        <dbReference type="ARBA" id="ARBA00006484"/>
    </source>
</evidence>
<proteinExistence type="inferred from homology"/>
<dbReference type="EMBL" id="JALBUU010000004">
    <property type="protein sequence ID" value="MCI0752761.1"/>
    <property type="molecule type" value="Genomic_DNA"/>
</dbReference>
<dbReference type="InterPro" id="IPR036291">
    <property type="entry name" value="NAD(P)-bd_dom_sf"/>
</dbReference>
<reference evidence="3 4" key="1">
    <citation type="submission" date="2022-03" db="EMBL/GenBank/DDBJ databases">
        <title>Complete genome analysis of Roseomonas KG 17.1 : a prolific producer of plant growth promoters.</title>
        <authorList>
            <person name="Saadouli I."/>
            <person name="Najjari A."/>
            <person name="Mosbah A."/>
            <person name="Ouzari H.I."/>
        </authorList>
    </citation>
    <scope>NUCLEOTIDE SEQUENCE [LARGE SCALE GENOMIC DNA]</scope>
    <source>
        <strain evidence="3 4">KG17-1</strain>
    </source>
</reference>
<dbReference type="SUPFAM" id="SSF51735">
    <property type="entry name" value="NAD(P)-binding Rossmann-fold domains"/>
    <property type="match status" value="1"/>
</dbReference>
<dbReference type="InterPro" id="IPR051122">
    <property type="entry name" value="SDR_DHRS6-like"/>
</dbReference>
<name>A0ABS9W0C7_9PROT</name>
<dbReference type="CDD" id="cd05233">
    <property type="entry name" value="SDR_c"/>
    <property type="match status" value="1"/>
</dbReference>
<accession>A0ABS9W0C7</accession>
<dbReference type="PANTHER" id="PTHR43477:SF1">
    <property type="entry name" value="DIHYDROANTICAPSIN 7-DEHYDROGENASE"/>
    <property type="match status" value="1"/>
</dbReference>
<comment type="caution">
    <text evidence="3">The sequence shown here is derived from an EMBL/GenBank/DDBJ whole genome shotgun (WGS) entry which is preliminary data.</text>
</comment>
<dbReference type="Gene3D" id="3.40.50.720">
    <property type="entry name" value="NAD(P)-binding Rossmann-like Domain"/>
    <property type="match status" value="1"/>
</dbReference>
<dbReference type="PANTHER" id="PTHR43477">
    <property type="entry name" value="DIHYDROANTICAPSIN 7-DEHYDROGENASE"/>
    <property type="match status" value="1"/>
</dbReference>
<dbReference type="RefSeq" id="WP_120008217.1">
    <property type="nucleotide sequence ID" value="NZ_JALBUU010000004.1"/>
</dbReference>
<dbReference type="PRINTS" id="PR00081">
    <property type="entry name" value="GDHRDH"/>
</dbReference>
<sequence>MARRVAVLGATGAVGAALARRLRQAGDEPFLIGRDMERLRPLAAELDAPMAQADVLQPAALASAMAEAGPELAGLAYCVGSIPLKPLARLTEADFLDAFRLNAVGAALAVQAAQKALMAYGGGEAGREAGGASVVLFSSVAARSGFQGHAAISAAKAAVEGLVVALGAELAPAVRVNAVAPSLMRSRMASGITGNAAVAEAIAKLHPLPRLGEAEDAAALAGFLLSREASWISGQVMAVDGGRGALRVKG</sequence>
<dbReference type="Proteomes" id="UP001201985">
    <property type="component" value="Unassembled WGS sequence"/>
</dbReference>